<organism evidence="1 2">
    <name type="scientific">Mesorhizobium australafricanum</name>
    <dbReference type="NCBI Taxonomy" id="3072311"/>
    <lineage>
        <taxon>Bacteria</taxon>
        <taxon>Pseudomonadati</taxon>
        <taxon>Pseudomonadota</taxon>
        <taxon>Alphaproteobacteria</taxon>
        <taxon>Hyphomicrobiales</taxon>
        <taxon>Phyllobacteriaceae</taxon>
        <taxon>Mesorhizobium</taxon>
    </lineage>
</organism>
<reference evidence="1 2" key="1">
    <citation type="submission" date="2023-08" db="EMBL/GenBank/DDBJ databases">
        <title>Implementing the SeqCode for naming new Mesorhizobium species isolated from Vachellia karroo root nodules.</title>
        <authorList>
            <person name="Van Lill M."/>
        </authorList>
    </citation>
    <scope>NUCLEOTIDE SEQUENCE [LARGE SCALE GENOMIC DNA]</scope>
    <source>
        <strain evidence="1 2">VK3E</strain>
    </source>
</reference>
<evidence type="ECO:0000313" key="2">
    <source>
        <dbReference type="Proteomes" id="UP001272097"/>
    </source>
</evidence>
<dbReference type="EMBL" id="JAVIIS010000002">
    <property type="protein sequence ID" value="MDX8438335.1"/>
    <property type="molecule type" value="Genomic_DNA"/>
</dbReference>
<sequence length="166" mass="19701">MDEDLTEDDIRRMTAKLMADYEPRSALDGLSTDEKRMAERLLGRDNTRRLENTGRDERFKYRRPVHVIEYYSKGSGWAVDLLENGRRRPFKHGLDDQKLGLVLDAIRAKGVPVRHFETEGEKQDRLDQQRRLEERARQLENNPTEKDPPLRSARFDILHQLRDFRL</sequence>
<comment type="caution">
    <text evidence="1">The sequence shown here is derived from an EMBL/GenBank/DDBJ whole genome shotgun (WGS) entry which is preliminary data.</text>
</comment>
<name>A0ABU4WTM2_9HYPH</name>
<gene>
    <name evidence="1" type="ORF">RFM51_01935</name>
</gene>
<protein>
    <submittedName>
        <fullName evidence="1">Uncharacterized protein</fullName>
    </submittedName>
</protein>
<proteinExistence type="predicted"/>
<dbReference type="Proteomes" id="UP001272097">
    <property type="component" value="Unassembled WGS sequence"/>
</dbReference>
<accession>A0ABU4WTM2</accession>
<evidence type="ECO:0000313" key="1">
    <source>
        <dbReference type="EMBL" id="MDX8438335.1"/>
    </source>
</evidence>
<keyword evidence="2" id="KW-1185">Reference proteome</keyword>
<dbReference type="RefSeq" id="WP_320212172.1">
    <property type="nucleotide sequence ID" value="NZ_JAVIIS010000002.1"/>
</dbReference>